<dbReference type="InterPro" id="IPR033593">
    <property type="entry name" value="N-RASSF"/>
</dbReference>
<organism evidence="4 5">
    <name type="scientific">Gouania willdenowi</name>
    <name type="common">Blunt-snouted clingfish</name>
    <name type="synonym">Lepadogaster willdenowi</name>
    <dbReference type="NCBI Taxonomy" id="441366"/>
    <lineage>
        <taxon>Eukaryota</taxon>
        <taxon>Metazoa</taxon>
        <taxon>Chordata</taxon>
        <taxon>Craniata</taxon>
        <taxon>Vertebrata</taxon>
        <taxon>Euteleostomi</taxon>
        <taxon>Actinopterygii</taxon>
        <taxon>Neopterygii</taxon>
        <taxon>Teleostei</taxon>
        <taxon>Neoteleostei</taxon>
        <taxon>Acanthomorphata</taxon>
        <taxon>Ovalentaria</taxon>
        <taxon>Blenniimorphae</taxon>
        <taxon>Blenniiformes</taxon>
        <taxon>Gobiesocoidei</taxon>
        <taxon>Gobiesocidae</taxon>
        <taxon>Gobiesocinae</taxon>
        <taxon>Gouania</taxon>
    </lineage>
</organism>
<feature type="compositionally biased region" description="Polar residues" evidence="2">
    <location>
        <begin position="114"/>
        <end position="129"/>
    </location>
</feature>
<sequence>MCSSVGAMELKVWVEGIARVISGLTMSTSCQDVVIALAQSIGQTGRYVLILKVRGTERHLVPEECPLQIVAQLGQLAADVHFILQRTGPTLASSTQKRFPPPASPEPLRHRQQQKSLSFSLGPASSNKGRSSPRASPEPRASPVGFLHTTTTTSSKEEVFRQILHQQRKLHDLEVELQALERETELWDQKQQIEARVQSQWAPEEAQQTDEALRPLKQELVHRLQLAEQLDMELWDAHKELHAAEERDRSETIEELNKELRQCKLQHFIQQTGITPQSDPTNPLYLSNAGIKEIASMSKYSLSPVSVTSHPHSDVFTLIFL</sequence>
<evidence type="ECO:0000256" key="2">
    <source>
        <dbReference type="SAM" id="MobiDB-lite"/>
    </source>
</evidence>
<evidence type="ECO:0000313" key="4">
    <source>
        <dbReference type="Ensembl" id="ENSGWIP00000000582.1"/>
    </source>
</evidence>
<dbReference type="Proteomes" id="UP000694680">
    <property type="component" value="Chromosome 3"/>
</dbReference>
<feature type="compositionally biased region" description="Low complexity" evidence="2">
    <location>
        <begin position="130"/>
        <end position="143"/>
    </location>
</feature>
<dbReference type="Pfam" id="PF00788">
    <property type="entry name" value="RA"/>
    <property type="match status" value="1"/>
</dbReference>
<reference evidence="4" key="1">
    <citation type="submission" date="2020-06" db="EMBL/GenBank/DDBJ databases">
        <authorList>
            <consortium name="Wellcome Sanger Institute Data Sharing"/>
        </authorList>
    </citation>
    <scope>NUCLEOTIDE SEQUENCE [LARGE SCALE GENOMIC DNA]</scope>
</reference>
<reference evidence="4" key="3">
    <citation type="submission" date="2025-09" db="UniProtKB">
        <authorList>
            <consortium name="Ensembl"/>
        </authorList>
    </citation>
    <scope>IDENTIFICATION</scope>
</reference>
<evidence type="ECO:0000313" key="5">
    <source>
        <dbReference type="Proteomes" id="UP000694680"/>
    </source>
</evidence>
<evidence type="ECO:0000259" key="3">
    <source>
        <dbReference type="PROSITE" id="PS50200"/>
    </source>
</evidence>
<proteinExistence type="predicted"/>
<dbReference type="SUPFAM" id="SSF54236">
    <property type="entry name" value="Ubiquitin-like"/>
    <property type="match status" value="1"/>
</dbReference>
<name>A0A8C5D2W9_GOUWI</name>
<dbReference type="PANTHER" id="PTHR15286:SF11">
    <property type="entry name" value="RAS ASSOCIATION DOMAIN-CONTAINING PROTEIN 7"/>
    <property type="match status" value="1"/>
</dbReference>
<feature type="domain" description="Ras-associating" evidence="3">
    <location>
        <begin position="10"/>
        <end position="89"/>
    </location>
</feature>
<keyword evidence="1" id="KW-0175">Coiled coil</keyword>
<dbReference type="PANTHER" id="PTHR15286">
    <property type="entry name" value="RAS-ASSOCIATING DOMAIN CONTAINING PROTEIN"/>
    <property type="match status" value="1"/>
</dbReference>
<accession>A0A8C5D2W9</accession>
<feature type="region of interest" description="Disordered" evidence="2">
    <location>
        <begin position="91"/>
        <end position="153"/>
    </location>
</feature>
<dbReference type="InterPro" id="IPR029071">
    <property type="entry name" value="Ubiquitin-like_domsf"/>
</dbReference>
<protein>
    <submittedName>
        <fullName evidence="4">Ras association domain family member 7b</fullName>
    </submittedName>
</protein>
<keyword evidence="5" id="KW-1185">Reference proteome</keyword>
<dbReference type="AlphaFoldDB" id="A0A8C5D2W9"/>
<reference evidence="4" key="2">
    <citation type="submission" date="2025-08" db="UniProtKB">
        <authorList>
            <consortium name="Ensembl"/>
        </authorList>
    </citation>
    <scope>IDENTIFICATION</scope>
</reference>
<dbReference type="GO" id="GO:0007165">
    <property type="term" value="P:signal transduction"/>
    <property type="evidence" value="ECO:0007669"/>
    <property type="project" value="InterPro"/>
</dbReference>
<evidence type="ECO:0000256" key="1">
    <source>
        <dbReference type="SAM" id="Coils"/>
    </source>
</evidence>
<dbReference type="InterPro" id="IPR000159">
    <property type="entry name" value="RA_dom"/>
</dbReference>
<feature type="coiled-coil region" evidence="1">
    <location>
        <begin position="163"/>
        <end position="190"/>
    </location>
</feature>
<dbReference type="SMART" id="SM00314">
    <property type="entry name" value="RA"/>
    <property type="match status" value="1"/>
</dbReference>
<dbReference type="Gene3D" id="3.10.20.90">
    <property type="entry name" value="Phosphatidylinositol 3-kinase Catalytic Subunit, Chain A, domain 1"/>
    <property type="match status" value="1"/>
</dbReference>
<dbReference type="PROSITE" id="PS50200">
    <property type="entry name" value="RA"/>
    <property type="match status" value="1"/>
</dbReference>
<dbReference type="Ensembl" id="ENSGWIT00000000644.1">
    <property type="protein sequence ID" value="ENSGWIP00000000582.1"/>
    <property type="gene ID" value="ENSGWIG00000000382.1"/>
</dbReference>